<dbReference type="OrthoDB" id="358773at2"/>
<reference evidence="1 2" key="1">
    <citation type="journal article" date="2009" name="Int. J. Syst. Evol. Microbiol.">
        <title>Nocardioides caeni sp. nov., isolated from wastewater.</title>
        <authorList>
            <person name="Yoon J.H."/>
            <person name="Kang S.J."/>
            <person name="Park S."/>
            <person name="Kim W."/>
            <person name="Oh T.K."/>
        </authorList>
    </citation>
    <scope>NUCLEOTIDE SEQUENCE [LARGE SCALE GENOMIC DNA]</scope>
    <source>
        <strain evidence="1 2">DSM 23134</strain>
    </source>
</reference>
<evidence type="ECO:0000313" key="2">
    <source>
        <dbReference type="Proteomes" id="UP000307087"/>
    </source>
</evidence>
<name>A0A4S8N0N8_9ACTN</name>
<organism evidence="1 2">
    <name type="scientific">Nocardioides caeni</name>
    <dbReference type="NCBI Taxonomy" id="574700"/>
    <lineage>
        <taxon>Bacteria</taxon>
        <taxon>Bacillati</taxon>
        <taxon>Actinomycetota</taxon>
        <taxon>Actinomycetes</taxon>
        <taxon>Propionibacteriales</taxon>
        <taxon>Nocardioidaceae</taxon>
        <taxon>Nocardioides</taxon>
    </lineage>
</organism>
<comment type="caution">
    <text evidence="1">The sequence shown here is derived from an EMBL/GenBank/DDBJ whole genome shotgun (WGS) entry which is preliminary data.</text>
</comment>
<dbReference type="GO" id="GO:0016874">
    <property type="term" value="F:ligase activity"/>
    <property type="evidence" value="ECO:0007669"/>
    <property type="project" value="UniProtKB-KW"/>
</dbReference>
<dbReference type="Proteomes" id="UP000307087">
    <property type="component" value="Unassembled WGS sequence"/>
</dbReference>
<dbReference type="PANTHER" id="PTHR40037">
    <property type="entry name" value="PHOSPHOESTERASE YJCG-RELATED"/>
    <property type="match status" value="1"/>
</dbReference>
<proteinExistence type="predicted"/>
<gene>
    <name evidence="1" type="ORF">E9934_17685</name>
</gene>
<accession>A0A4S8N0N8</accession>
<dbReference type="InterPro" id="IPR009097">
    <property type="entry name" value="Cyclic_Pdiesterase"/>
</dbReference>
<dbReference type="EMBL" id="STGW01000018">
    <property type="protein sequence ID" value="THV09021.1"/>
    <property type="molecule type" value="Genomic_DNA"/>
</dbReference>
<dbReference type="Pfam" id="PF13563">
    <property type="entry name" value="2_5_RNA_ligase2"/>
    <property type="match status" value="1"/>
</dbReference>
<dbReference type="PANTHER" id="PTHR40037:SF1">
    <property type="entry name" value="PHOSPHOESTERASE SAOUHSC_00951-RELATED"/>
    <property type="match status" value="1"/>
</dbReference>
<dbReference type="AlphaFoldDB" id="A0A4S8N0N8"/>
<keyword evidence="1" id="KW-0436">Ligase</keyword>
<dbReference type="InterPro" id="IPR050580">
    <property type="entry name" value="2H_phosphoesterase_YjcG-like"/>
</dbReference>
<dbReference type="Gene3D" id="3.90.1140.10">
    <property type="entry name" value="Cyclic phosphodiesterase"/>
    <property type="match status" value="1"/>
</dbReference>
<sequence>MPVIGVAIAVPEPWASELYDYRQAIGDPTAEGVPSHVTLIPPIEVDDDLGVLEEHLASAAAQIPAFDVHLRGTATFRPVSPVVFIGLVEGISQCEQLAEAVRQGPLAIDLDFPYHPHVTVAHHLDDAALDRAFDDLAGFDCRFRVSEFHLYVHHPEEGWKATRTFPL</sequence>
<protein>
    <submittedName>
        <fullName evidence="1">2'-5' RNA ligase family protein</fullName>
    </submittedName>
</protein>
<dbReference type="RefSeq" id="WP_136564232.1">
    <property type="nucleotide sequence ID" value="NZ_BAABLS010000004.1"/>
</dbReference>
<keyword evidence="2" id="KW-1185">Reference proteome</keyword>
<dbReference type="SUPFAM" id="SSF55144">
    <property type="entry name" value="LigT-like"/>
    <property type="match status" value="1"/>
</dbReference>
<evidence type="ECO:0000313" key="1">
    <source>
        <dbReference type="EMBL" id="THV09021.1"/>
    </source>
</evidence>